<accession>A0AAW0QU65</accession>
<reference evidence="3 4" key="1">
    <citation type="submission" date="2023-01" db="EMBL/GenBank/DDBJ databases">
        <title>Analysis of 21 Apiospora genomes using comparative genomics revels a genus with tremendous synthesis potential of carbohydrate active enzymes and secondary metabolites.</title>
        <authorList>
            <person name="Sorensen T."/>
        </authorList>
    </citation>
    <scope>NUCLEOTIDE SEQUENCE [LARGE SCALE GENOMIC DNA]</scope>
    <source>
        <strain evidence="3 4">CBS 117206</strain>
    </source>
</reference>
<dbReference type="Proteomes" id="UP001392437">
    <property type="component" value="Unassembled WGS sequence"/>
</dbReference>
<keyword evidence="2" id="KW-0560">Oxidoreductase</keyword>
<dbReference type="InterPro" id="IPR036291">
    <property type="entry name" value="NAD(P)-bd_dom_sf"/>
</dbReference>
<evidence type="ECO:0000256" key="2">
    <source>
        <dbReference type="ARBA" id="ARBA00023002"/>
    </source>
</evidence>
<evidence type="ECO:0000313" key="3">
    <source>
        <dbReference type="EMBL" id="KAK8109511.1"/>
    </source>
</evidence>
<dbReference type="PANTHER" id="PTHR24320">
    <property type="entry name" value="RETINOL DEHYDROGENASE"/>
    <property type="match status" value="1"/>
</dbReference>
<sequence>MSKIFISGSTSGLGLLAARVMTKRGHAVHLHARSESQARQGRLRCPEARGIFVADLASADATKRLAAELNAAGPWDAVIHNASHTGVVGRRHPAAMFPWHGPTELFAVNTLAPYLLTCLVRPPARRYVFLASSMHRDGDAALRDVERAGFADTKLHSVMLARWFARHLNEGRAGDVVECCSVDPGISQVDTVNTPSTSGHIVAAVGVYVNHAEGRGAEGKGMAEGNGRYWSVDKVVPPLAEAEDEERQDQLVELLKGISGVSLSG</sequence>
<dbReference type="Pfam" id="PF00106">
    <property type="entry name" value="adh_short"/>
    <property type="match status" value="1"/>
</dbReference>
<name>A0AAW0QU65_9PEZI</name>
<evidence type="ECO:0008006" key="5">
    <source>
        <dbReference type="Google" id="ProtNLM"/>
    </source>
</evidence>
<evidence type="ECO:0000313" key="4">
    <source>
        <dbReference type="Proteomes" id="UP001392437"/>
    </source>
</evidence>
<gene>
    <name evidence="3" type="ORF">PG999_007648</name>
</gene>
<dbReference type="EMBL" id="JAQQWP010000007">
    <property type="protein sequence ID" value="KAK8109511.1"/>
    <property type="molecule type" value="Genomic_DNA"/>
</dbReference>
<dbReference type="SUPFAM" id="SSF51735">
    <property type="entry name" value="NAD(P)-binding Rossmann-fold domains"/>
    <property type="match status" value="1"/>
</dbReference>
<dbReference type="GO" id="GO:0016491">
    <property type="term" value="F:oxidoreductase activity"/>
    <property type="evidence" value="ECO:0007669"/>
    <property type="project" value="UniProtKB-KW"/>
</dbReference>
<keyword evidence="4" id="KW-1185">Reference proteome</keyword>
<dbReference type="PANTHER" id="PTHR24320:SF274">
    <property type="entry name" value="CHAIN DEHYDROGENASE, PUTATIVE (AFU_ORTHOLOGUE AFUA_4G00440)-RELATED"/>
    <property type="match status" value="1"/>
</dbReference>
<comment type="caution">
    <text evidence="3">The sequence shown here is derived from an EMBL/GenBank/DDBJ whole genome shotgun (WGS) entry which is preliminary data.</text>
</comment>
<dbReference type="InterPro" id="IPR002347">
    <property type="entry name" value="SDR_fam"/>
</dbReference>
<organism evidence="3 4">
    <name type="scientific">Apiospora kogelbergensis</name>
    <dbReference type="NCBI Taxonomy" id="1337665"/>
    <lineage>
        <taxon>Eukaryota</taxon>
        <taxon>Fungi</taxon>
        <taxon>Dikarya</taxon>
        <taxon>Ascomycota</taxon>
        <taxon>Pezizomycotina</taxon>
        <taxon>Sordariomycetes</taxon>
        <taxon>Xylariomycetidae</taxon>
        <taxon>Amphisphaeriales</taxon>
        <taxon>Apiosporaceae</taxon>
        <taxon>Apiospora</taxon>
    </lineage>
</organism>
<proteinExistence type="inferred from homology"/>
<evidence type="ECO:0000256" key="1">
    <source>
        <dbReference type="ARBA" id="ARBA00006484"/>
    </source>
</evidence>
<protein>
    <recommendedName>
        <fullName evidence="5">Short-chain dehydrogenase</fullName>
    </recommendedName>
</protein>
<comment type="similarity">
    <text evidence="1">Belongs to the short-chain dehydrogenases/reductases (SDR) family.</text>
</comment>
<dbReference type="Gene3D" id="3.40.50.720">
    <property type="entry name" value="NAD(P)-binding Rossmann-like Domain"/>
    <property type="match status" value="1"/>
</dbReference>
<dbReference type="AlphaFoldDB" id="A0AAW0QU65"/>